<accession>A0ABP9AU76</accession>
<name>A0ABP9AU76_9SPHI</name>
<keyword evidence="2" id="KW-1185">Reference proteome</keyword>
<organism evidence="1 2">
    <name type="scientific">Olivibacter ginsenosidimutans</name>
    <dbReference type="NCBI Taxonomy" id="1176537"/>
    <lineage>
        <taxon>Bacteria</taxon>
        <taxon>Pseudomonadati</taxon>
        <taxon>Bacteroidota</taxon>
        <taxon>Sphingobacteriia</taxon>
        <taxon>Sphingobacteriales</taxon>
        <taxon>Sphingobacteriaceae</taxon>
        <taxon>Olivibacter</taxon>
    </lineage>
</organism>
<dbReference type="EMBL" id="BAABIQ010000006">
    <property type="protein sequence ID" value="GAA4785975.1"/>
    <property type="molecule type" value="Genomic_DNA"/>
</dbReference>
<dbReference type="InterPro" id="IPR021109">
    <property type="entry name" value="Peptidase_aspartic_dom_sf"/>
</dbReference>
<dbReference type="Proteomes" id="UP001501411">
    <property type="component" value="Unassembled WGS sequence"/>
</dbReference>
<evidence type="ECO:0008006" key="3">
    <source>
        <dbReference type="Google" id="ProtNLM"/>
    </source>
</evidence>
<reference evidence="2" key="1">
    <citation type="journal article" date="2019" name="Int. J. Syst. Evol. Microbiol.">
        <title>The Global Catalogue of Microorganisms (GCM) 10K type strain sequencing project: providing services to taxonomists for standard genome sequencing and annotation.</title>
        <authorList>
            <consortium name="The Broad Institute Genomics Platform"/>
            <consortium name="The Broad Institute Genome Sequencing Center for Infectious Disease"/>
            <person name="Wu L."/>
            <person name="Ma J."/>
        </authorList>
    </citation>
    <scope>NUCLEOTIDE SEQUENCE [LARGE SCALE GENOMIC DNA]</scope>
    <source>
        <strain evidence="2">JCM 18200</strain>
    </source>
</reference>
<protein>
    <recommendedName>
        <fullName evidence="3">Peptidase A2 domain-containing protein</fullName>
    </recommendedName>
</protein>
<evidence type="ECO:0000313" key="1">
    <source>
        <dbReference type="EMBL" id="GAA4785975.1"/>
    </source>
</evidence>
<evidence type="ECO:0000313" key="2">
    <source>
        <dbReference type="Proteomes" id="UP001501411"/>
    </source>
</evidence>
<proteinExistence type="predicted"/>
<sequence>MLSYGQIQRNYAQELYDLLLKGRNFEAREFKLQHKDQLPPDLDLVYNMHMSLAFNKPDSTIIYLEEFLGNPQRVHTIGPVVGQYYVRLCETYESKQQFEKSISAVERHINYLKENPYSLDAETINKEIGEAQIKISLLKEKLKNEPIRRLIRDEKDNEIKLKDNVHIRFDAQYNGHTVETYFDTGVTEFCMMEKELADEIGVKYKPNQDSVHSLNGKPIKAIEGYLDSIELTGIKLYNIPVSVVIDKFISNIPSHLNPDFRQDLANNLLKSKQVLFGLPTMKMIGRFEFDWKSNTLVIPQTKEQKSIRRGLDPNIMFIVNAPYLNMKINDTDFIGFLDFGADHYLFLTYPYFFKSNCDYVKYNTEKQPYFRTGFLGVQENMERQRVENPQIYFDGRKIDTTKPQREVYTMANINNFDGEVGVSFFKNTFSKTVIDFNTMTIECED</sequence>
<dbReference type="Gene3D" id="2.40.70.10">
    <property type="entry name" value="Acid Proteases"/>
    <property type="match status" value="1"/>
</dbReference>
<gene>
    <name evidence="1" type="ORF">GCM10023231_12340</name>
</gene>
<dbReference type="Pfam" id="PF13650">
    <property type="entry name" value="Asp_protease_2"/>
    <property type="match status" value="1"/>
</dbReference>
<comment type="caution">
    <text evidence="1">The sequence shown here is derived from an EMBL/GenBank/DDBJ whole genome shotgun (WGS) entry which is preliminary data.</text>
</comment>